<comment type="caution">
    <text evidence="2">The sequence shown here is derived from an EMBL/GenBank/DDBJ whole genome shotgun (WGS) entry which is preliminary data.</text>
</comment>
<evidence type="ECO:0000313" key="2">
    <source>
        <dbReference type="EMBL" id="MPC14383.1"/>
    </source>
</evidence>
<dbReference type="Proteomes" id="UP000324222">
    <property type="component" value="Unassembled WGS sequence"/>
</dbReference>
<evidence type="ECO:0000313" key="3">
    <source>
        <dbReference type="Proteomes" id="UP000324222"/>
    </source>
</evidence>
<dbReference type="PROSITE" id="PS51257">
    <property type="entry name" value="PROKAR_LIPOPROTEIN"/>
    <property type="match status" value="1"/>
</dbReference>
<dbReference type="AlphaFoldDB" id="A0A5B7D3P1"/>
<keyword evidence="1" id="KW-0472">Membrane</keyword>
<proteinExistence type="predicted"/>
<gene>
    <name evidence="2" type="ORF">E2C01_007147</name>
</gene>
<feature type="transmembrane region" description="Helical" evidence="1">
    <location>
        <begin position="21"/>
        <end position="47"/>
    </location>
</feature>
<sequence length="93" mass="10163">MMNIPLRTAQIEPTAAATRRPAAVTAAIMVCACSVPTCFILSTTVLFPEPTGMTGRVVTFLFLLAVRNLCCHLPLPIDGEEFFELSPSSSYWR</sequence>
<protein>
    <submittedName>
        <fullName evidence="2">Uncharacterized protein</fullName>
    </submittedName>
</protein>
<dbReference type="EMBL" id="VSRR010000348">
    <property type="protein sequence ID" value="MPC14383.1"/>
    <property type="molecule type" value="Genomic_DNA"/>
</dbReference>
<organism evidence="2 3">
    <name type="scientific">Portunus trituberculatus</name>
    <name type="common">Swimming crab</name>
    <name type="synonym">Neptunus trituberculatus</name>
    <dbReference type="NCBI Taxonomy" id="210409"/>
    <lineage>
        <taxon>Eukaryota</taxon>
        <taxon>Metazoa</taxon>
        <taxon>Ecdysozoa</taxon>
        <taxon>Arthropoda</taxon>
        <taxon>Crustacea</taxon>
        <taxon>Multicrustacea</taxon>
        <taxon>Malacostraca</taxon>
        <taxon>Eumalacostraca</taxon>
        <taxon>Eucarida</taxon>
        <taxon>Decapoda</taxon>
        <taxon>Pleocyemata</taxon>
        <taxon>Brachyura</taxon>
        <taxon>Eubrachyura</taxon>
        <taxon>Portunoidea</taxon>
        <taxon>Portunidae</taxon>
        <taxon>Portuninae</taxon>
        <taxon>Portunus</taxon>
    </lineage>
</organism>
<reference evidence="2 3" key="1">
    <citation type="submission" date="2019-05" db="EMBL/GenBank/DDBJ databases">
        <title>Another draft genome of Portunus trituberculatus and its Hox gene families provides insights of decapod evolution.</title>
        <authorList>
            <person name="Jeong J.-H."/>
            <person name="Song I."/>
            <person name="Kim S."/>
            <person name="Choi T."/>
            <person name="Kim D."/>
            <person name="Ryu S."/>
            <person name="Kim W."/>
        </authorList>
    </citation>
    <scope>NUCLEOTIDE SEQUENCE [LARGE SCALE GENOMIC DNA]</scope>
    <source>
        <tissue evidence="2">Muscle</tissue>
    </source>
</reference>
<name>A0A5B7D3P1_PORTR</name>
<keyword evidence="3" id="KW-1185">Reference proteome</keyword>
<keyword evidence="1" id="KW-0812">Transmembrane</keyword>
<keyword evidence="1" id="KW-1133">Transmembrane helix</keyword>
<accession>A0A5B7D3P1</accession>
<evidence type="ECO:0000256" key="1">
    <source>
        <dbReference type="SAM" id="Phobius"/>
    </source>
</evidence>